<protein>
    <submittedName>
        <fullName evidence="1">Uncharacterized protein</fullName>
    </submittedName>
</protein>
<dbReference type="RefSeq" id="WP_196288562.1">
    <property type="nucleotide sequence ID" value="NZ_JADQDP010000007.1"/>
</dbReference>
<proteinExistence type="predicted"/>
<comment type="caution">
    <text evidence="1">The sequence shown here is derived from an EMBL/GenBank/DDBJ whole genome shotgun (WGS) entry which is preliminary data.</text>
</comment>
<reference evidence="1 2" key="1">
    <citation type="submission" date="2020-11" db="EMBL/GenBank/DDBJ databases">
        <authorList>
            <person name="Kim M.K."/>
        </authorList>
    </citation>
    <scope>NUCLEOTIDE SEQUENCE [LARGE SCALE GENOMIC DNA]</scope>
    <source>
        <strain evidence="1 2">BT439</strain>
    </source>
</reference>
<evidence type="ECO:0000313" key="2">
    <source>
        <dbReference type="Proteomes" id="UP000645610"/>
    </source>
</evidence>
<name>A0A931BMK7_9BACT</name>
<accession>A0A931BMK7</accession>
<dbReference type="EMBL" id="JADQDP010000007">
    <property type="protein sequence ID" value="MBF9144202.1"/>
    <property type="molecule type" value="Genomic_DNA"/>
</dbReference>
<evidence type="ECO:0000313" key="1">
    <source>
        <dbReference type="EMBL" id="MBF9144202.1"/>
    </source>
</evidence>
<gene>
    <name evidence="1" type="ORF">I2I01_21350</name>
</gene>
<organism evidence="1 2">
    <name type="scientific">Hymenobacter properus</name>
    <dbReference type="NCBI Taxonomy" id="2791026"/>
    <lineage>
        <taxon>Bacteria</taxon>
        <taxon>Pseudomonadati</taxon>
        <taxon>Bacteroidota</taxon>
        <taxon>Cytophagia</taxon>
        <taxon>Cytophagales</taxon>
        <taxon>Hymenobacteraceae</taxon>
        <taxon>Hymenobacter</taxon>
    </lineage>
</organism>
<dbReference type="AlphaFoldDB" id="A0A931BMK7"/>
<sequence>MITKEIIATWVAKNKSALFLMSCVILGQVLLHFTSDSRSARIIDEYITRRLAGRVDTIPSYSRGFPKVQLSTGEKLLIRLPDAGQKYLKAGDSLVKESGTRVVTVYRRFPAYMEVSVFGGDRDSTDGEGLAKRYRIASKP</sequence>
<keyword evidence="2" id="KW-1185">Reference proteome</keyword>
<dbReference type="Proteomes" id="UP000645610">
    <property type="component" value="Unassembled WGS sequence"/>
</dbReference>